<proteinExistence type="predicted"/>
<dbReference type="NCBIfam" id="NF006168">
    <property type="entry name" value="PRK08309.1"/>
    <property type="match status" value="1"/>
</dbReference>
<evidence type="ECO:0008006" key="3">
    <source>
        <dbReference type="Google" id="ProtNLM"/>
    </source>
</evidence>
<dbReference type="SUPFAM" id="SSF51735">
    <property type="entry name" value="NAD(P)-binding Rossmann-fold domains"/>
    <property type="match status" value="1"/>
</dbReference>
<dbReference type="Gene3D" id="3.40.50.720">
    <property type="entry name" value="NAD(P)-binding Rossmann-like Domain"/>
    <property type="match status" value="1"/>
</dbReference>
<dbReference type="RefSeq" id="WP_307390164.1">
    <property type="nucleotide sequence ID" value="NZ_BAAADK010000021.1"/>
</dbReference>
<evidence type="ECO:0000313" key="1">
    <source>
        <dbReference type="EMBL" id="MDQ0164497.1"/>
    </source>
</evidence>
<sequence length="193" mass="22315">MKHALVVGGTGMLTDVCLWLVDEGYHLSVIGRDSSKHERLKAESKQPERVSGLKVDYLDDKKLRAQVKESIQRNGPIELLIMWVHSKAKNAPAIILGEIEQHSSNQWKCFHLKGSNSYIEEVKKDSLEEIKKTVPYLENCLYRQVWLGYIEEEEKSRWLTHEEISTGTIDAIKEEKHITLIGQLEPWHLKPFK</sequence>
<name>A0ABT9VU35_9BACI</name>
<comment type="caution">
    <text evidence="1">The sequence shown here is derived from an EMBL/GenBank/DDBJ whole genome shotgun (WGS) entry which is preliminary data.</text>
</comment>
<dbReference type="InterPro" id="IPR002347">
    <property type="entry name" value="SDR_fam"/>
</dbReference>
<accession>A0ABT9VU35</accession>
<dbReference type="Pfam" id="PF00106">
    <property type="entry name" value="adh_short"/>
    <property type="match status" value="1"/>
</dbReference>
<dbReference type="Proteomes" id="UP001235840">
    <property type="component" value="Unassembled WGS sequence"/>
</dbReference>
<dbReference type="InterPro" id="IPR036291">
    <property type="entry name" value="NAD(P)-bd_dom_sf"/>
</dbReference>
<evidence type="ECO:0000313" key="2">
    <source>
        <dbReference type="Proteomes" id="UP001235840"/>
    </source>
</evidence>
<keyword evidence="2" id="KW-1185">Reference proteome</keyword>
<gene>
    <name evidence="1" type="ORF">J2S11_000396</name>
</gene>
<protein>
    <recommendedName>
        <fullName evidence="3">Short-chain dehydrogenase</fullName>
    </recommendedName>
</protein>
<dbReference type="EMBL" id="JAUSTY010000001">
    <property type="protein sequence ID" value="MDQ0164497.1"/>
    <property type="molecule type" value="Genomic_DNA"/>
</dbReference>
<organism evidence="1 2">
    <name type="scientific">Caldalkalibacillus horti</name>
    <dbReference type="NCBI Taxonomy" id="77523"/>
    <lineage>
        <taxon>Bacteria</taxon>
        <taxon>Bacillati</taxon>
        <taxon>Bacillota</taxon>
        <taxon>Bacilli</taxon>
        <taxon>Bacillales</taxon>
        <taxon>Bacillaceae</taxon>
        <taxon>Caldalkalibacillus</taxon>
    </lineage>
</organism>
<reference evidence="1 2" key="1">
    <citation type="submission" date="2023-07" db="EMBL/GenBank/DDBJ databases">
        <title>Genomic Encyclopedia of Type Strains, Phase IV (KMG-IV): sequencing the most valuable type-strain genomes for metagenomic binning, comparative biology and taxonomic classification.</title>
        <authorList>
            <person name="Goeker M."/>
        </authorList>
    </citation>
    <scope>NUCLEOTIDE SEQUENCE [LARGE SCALE GENOMIC DNA]</scope>
    <source>
        <strain evidence="1 2">DSM 12751</strain>
    </source>
</reference>